<dbReference type="AlphaFoldDB" id="A0A3M7T995"/>
<dbReference type="STRING" id="10195.A0A3M7T995"/>
<keyword evidence="9" id="KW-0862">Zinc</keyword>
<evidence type="ECO:0000256" key="1">
    <source>
        <dbReference type="ARBA" id="ARBA00004585"/>
    </source>
</evidence>
<comment type="pathway">
    <text evidence="2">Protein modification; protein ubiquitination.</text>
</comment>
<dbReference type="GO" id="GO:0004842">
    <property type="term" value="F:ubiquitin-protein transferase activity"/>
    <property type="evidence" value="ECO:0007669"/>
    <property type="project" value="TreeGrafter"/>
</dbReference>
<evidence type="ECO:0000256" key="12">
    <source>
        <dbReference type="ARBA" id="ARBA00023136"/>
    </source>
</evidence>
<evidence type="ECO:0000256" key="5">
    <source>
        <dbReference type="ARBA" id="ARBA00022448"/>
    </source>
</evidence>
<dbReference type="Proteomes" id="UP000276133">
    <property type="component" value="Unassembled WGS sequence"/>
</dbReference>
<dbReference type="GO" id="GO:0006513">
    <property type="term" value="P:protein monoubiquitination"/>
    <property type="evidence" value="ECO:0007669"/>
    <property type="project" value="TreeGrafter"/>
</dbReference>
<evidence type="ECO:0000256" key="15">
    <source>
        <dbReference type="PIRNR" id="PIRNR038074"/>
    </source>
</evidence>
<keyword evidence="13 15" id="KW-0576">Peroxisome</keyword>
<evidence type="ECO:0000259" key="17">
    <source>
        <dbReference type="Pfam" id="PF04757"/>
    </source>
</evidence>
<evidence type="ECO:0000256" key="10">
    <source>
        <dbReference type="ARBA" id="ARBA00022927"/>
    </source>
</evidence>
<comment type="subcellular location">
    <subcellularLocation>
        <location evidence="1">Peroxisome membrane</location>
        <topology evidence="1">Multi-pass membrane protein</topology>
    </subcellularLocation>
</comment>
<keyword evidence="10" id="KW-0653">Protein transport</keyword>
<dbReference type="GO" id="GO:0005778">
    <property type="term" value="C:peroxisomal membrane"/>
    <property type="evidence" value="ECO:0007669"/>
    <property type="project" value="UniProtKB-SubCell"/>
</dbReference>
<evidence type="ECO:0000256" key="14">
    <source>
        <dbReference type="ARBA" id="ARBA00029692"/>
    </source>
</evidence>
<dbReference type="GO" id="GO:0016558">
    <property type="term" value="P:protein import into peroxisome matrix"/>
    <property type="evidence" value="ECO:0007669"/>
    <property type="project" value="UniProtKB-UniRule"/>
</dbReference>
<evidence type="ECO:0000256" key="8">
    <source>
        <dbReference type="ARBA" id="ARBA00022771"/>
    </source>
</evidence>
<dbReference type="EMBL" id="REGN01000087">
    <property type="protein sequence ID" value="RNA44549.1"/>
    <property type="molecule type" value="Genomic_DNA"/>
</dbReference>
<evidence type="ECO:0000256" key="2">
    <source>
        <dbReference type="ARBA" id="ARBA00004906"/>
    </source>
</evidence>
<keyword evidence="5" id="KW-0813">Transport</keyword>
<evidence type="ECO:0000256" key="9">
    <source>
        <dbReference type="ARBA" id="ARBA00022833"/>
    </source>
</evidence>
<comment type="caution">
    <text evidence="18">The sequence shown here is derived from an EMBL/GenBank/DDBJ whole genome shotgun (WGS) entry which is preliminary data.</text>
</comment>
<organism evidence="18 19">
    <name type="scientific">Brachionus plicatilis</name>
    <name type="common">Marine rotifer</name>
    <name type="synonym">Brachionus muelleri</name>
    <dbReference type="NCBI Taxonomy" id="10195"/>
    <lineage>
        <taxon>Eukaryota</taxon>
        <taxon>Metazoa</taxon>
        <taxon>Spiralia</taxon>
        <taxon>Gnathifera</taxon>
        <taxon>Rotifera</taxon>
        <taxon>Eurotatoria</taxon>
        <taxon>Monogononta</taxon>
        <taxon>Pseudotrocha</taxon>
        <taxon>Ploima</taxon>
        <taxon>Brachionidae</taxon>
        <taxon>Brachionus</taxon>
    </lineage>
</organism>
<feature type="transmembrane region" description="Helical" evidence="16">
    <location>
        <begin position="162"/>
        <end position="181"/>
    </location>
</feature>
<evidence type="ECO:0000256" key="16">
    <source>
        <dbReference type="SAM" id="Phobius"/>
    </source>
</evidence>
<dbReference type="PIRSF" id="PIRSF038074">
    <property type="entry name" value="Peroxisome_assembly_p12"/>
    <property type="match status" value="1"/>
</dbReference>
<evidence type="ECO:0000256" key="3">
    <source>
        <dbReference type="ARBA" id="ARBA00008704"/>
    </source>
</evidence>
<gene>
    <name evidence="18" type="ORF">BpHYR1_038570</name>
</gene>
<dbReference type="SUPFAM" id="SSF57850">
    <property type="entry name" value="RING/U-box"/>
    <property type="match status" value="1"/>
</dbReference>
<dbReference type="InterPro" id="IPR013083">
    <property type="entry name" value="Znf_RING/FYVE/PHD"/>
</dbReference>
<comment type="function">
    <text evidence="15">Component of a retrotranslocation channel required for peroxisome organization by mediating export of the PEX5 receptor from peroxisomes to the cytosol, thereby promoting PEX5 recycling.</text>
</comment>
<keyword evidence="19" id="KW-1185">Reference proteome</keyword>
<evidence type="ECO:0000256" key="6">
    <source>
        <dbReference type="ARBA" id="ARBA00022692"/>
    </source>
</evidence>
<reference evidence="18 19" key="1">
    <citation type="journal article" date="2018" name="Sci. Rep.">
        <title>Genomic signatures of local adaptation to the degree of environmental predictability in rotifers.</title>
        <authorList>
            <person name="Franch-Gras L."/>
            <person name="Hahn C."/>
            <person name="Garcia-Roger E.M."/>
            <person name="Carmona M.J."/>
            <person name="Serra M."/>
            <person name="Gomez A."/>
        </authorList>
    </citation>
    <scope>NUCLEOTIDE SEQUENCE [LARGE SCALE GENOMIC DNA]</scope>
    <source>
        <strain evidence="18">HYR1</strain>
    </source>
</reference>
<keyword evidence="7" id="KW-0479">Metal-binding</keyword>
<dbReference type="Pfam" id="PF04757">
    <property type="entry name" value="Pex2_Pex12"/>
    <property type="match status" value="1"/>
</dbReference>
<evidence type="ECO:0000256" key="13">
    <source>
        <dbReference type="ARBA" id="ARBA00023140"/>
    </source>
</evidence>
<keyword evidence="12 15" id="KW-0472">Membrane</keyword>
<dbReference type="InterPro" id="IPR006845">
    <property type="entry name" value="Pex_N"/>
</dbReference>
<proteinExistence type="inferred from homology"/>
<dbReference type="CDD" id="cd16451">
    <property type="entry name" value="mRING_PEX12"/>
    <property type="match status" value="1"/>
</dbReference>
<dbReference type="GO" id="GO:1990429">
    <property type="term" value="C:peroxisomal importomer complex"/>
    <property type="evidence" value="ECO:0007669"/>
    <property type="project" value="TreeGrafter"/>
</dbReference>
<dbReference type="Gene3D" id="3.30.40.10">
    <property type="entry name" value="Zinc/RING finger domain, C3HC4 (zinc finger)"/>
    <property type="match status" value="1"/>
</dbReference>
<dbReference type="PANTHER" id="PTHR12888:SF0">
    <property type="entry name" value="PEROXISOME ASSEMBLY PROTEIN 12"/>
    <property type="match status" value="1"/>
</dbReference>
<comment type="similarity">
    <text evidence="3 15">Belongs to the pex2/pex10/pex12 family.</text>
</comment>
<evidence type="ECO:0000313" key="18">
    <source>
        <dbReference type="EMBL" id="RNA44549.1"/>
    </source>
</evidence>
<sequence>MSRQNTDYASILTSSGRAPDLPKPSIFDILAQESMNSLFRLSFNHCFKWSSKYSTFFKRSTKFTDEIYLILHSSIELLYLKVYDSLFSEHFYGLKRHGLTNKKRVLSVLFSIIFPYLKAKLDGVYEKLEKNLDEPPQTPTPSQNNSNYFLIKKKIEKIILKFYPYFHLIWSSIFWLFRFRFMVNSSEFHSPLLSILGIKLVYDLDAKNQKPNNYQENQSFSNESNVFATPFKNIFSQNSPQEEELVPPPVLPEKIAQNNFFKNANNQSLCPLCTKKRANECVLSVSGFVFCYPCIFKFIKVHNRCPITSYPCSTKDIIRIFASE</sequence>
<protein>
    <recommendedName>
        <fullName evidence="4 15">Peroxisome assembly protein 12</fullName>
    </recommendedName>
    <alternativeName>
        <fullName evidence="14 15">Peroxin-12</fullName>
    </alternativeName>
</protein>
<evidence type="ECO:0000313" key="19">
    <source>
        <dbReference type="Proteomes" id="UP000276133"/>
    </source>
</evidence>
<evidence type="ECO:0000256" key="4">
    <source>
        <dbReference type="ARBA" id="ARBA00018980"/>
    </source>
</evidence>
<accession>A0A3M7T995</accession>
<name>A0A3M7T995_BRAPC</name>
<dbReference type="GO" id="GO:0008270">
    <property type="term" value="F:zinc ion binding"/>
    <property type="evidence" value="ECO:0007669"/>
    <property type="project" value="UniProtKB-KW"/>
</dbReference>
<keyword evidence="11 16" id="KW-1133">Transmembrane helix</keyword>
<keyword evidence="6 16" id="KW-0812">Transmembrane</keyword>
<evidence type="ECO:0000256" key="11">
    <source>
        <dbReference type="ARBA" id="ARBA00022989"/>
    </source>
</evidence>
<dbReference type="OrthoDB" id="107372at2759"/>
<dbReference type="PANTHER" id="PTHR12888">
    <property type="entry name" value="PEROXISOME ASSEMBLY PROTEIN 12 PEROXIN-12"/>
    <property type="match status" value="1"/>
</dbReference>
<feature type="domain" description="Pex N-terminal" evidence="17">
    <location>
        <begin position="32"/>
        <end position="217"/>
    </location>
</feature>
<evidence type="ECO:0000256" key="7">
    <source>
        <dbReference type="ARBA" id="ARBA00022723"/>
    </source>
</evidence>
<dbReference type="InterPro" id="IPR017375">
    <property type="entry name" value="PEX12"/>
</dbReference>
<keyword evidence="8" id="KW-0863">Zinc-finger</keyword>